<gene>
    <name evidence="2" type="ORF">B9T62_00035</name>
    <name evidence="3" type="ORF">B9T62_38550</name>
</gene>
<evidence type="ECO:0000313" key="4">
    <source>
        <dbReference type="Proteomes" id="UP000249890"/>
    </source>
</evidence>
<name>A0A2Z2KSV4_9BACL</name>
<feature type="transmembrane region" description="Helical" evidence="1">
    <location>
        <begin position="63"/>
        <end position="84"/>
    </location>
</feature>
<reference evidence="3 4" key="1">
    <citation type="submission" date="2017-06" db="EMBL/GenBank/DDBJ databases">
        <title>Complete genome sequence of Paenibacillus donghaensis KCTC 13049T isolated from East Sea sediment, South Korea.</title>
        <authorList>
            <person name="Jung B.K."/>
            <person name="Hong S.-J."/>
            <person name="Shin J.-H."/>
        </authorList>
    </citation>
    <scope>NUCLEOTIDE SEQUENCE [LARGE SCALE GENOMIC DNA]</scope>
    <source>
        <strain evidence="3 4">KCTC 13049</strain>
    </source>
</reference>
<dbReference type="KEGG" id="pdh:B9T62_38550"/>
<accession>A0A2Z2KSV4</accession>
<evidence type="ECO:0000256" key="1">
    <source>
        <dbReference type="SAM" id="Phobius"/>
    </source>
</evidence>
<sequence>MLKCFQIIEEVAHLRYAEHTLKNRAMVNYDSIPYINGTLLLHLAAGVYFSLFTLKKGRPRIDVGFLAVTFLPLLRGLTLGYGLLKQRPQA</sequence>
<evidence type="ECO:0000313" key="2">
    <source>
        <dbReference type="EMBL" id="ASA19380.1"/>
    </source>
</evidence>
<dbReference type="Proteomes" id="UP000249890">
    <property type="component" value="Chromosome"/>
</dbReference>
<keyword evidence="4" id="KW-1185">Reference proteome</keyword>
<organism evidence="3 4">
    <name type="scientific">Paenibacillus donghaensis</name>
    <dbReference type="NCBI Taxonomy" id="414771"/>
    <lineage>
        <taxon>Bacteria</taxon>
        <taxon>Bacillati</taxon>
        <taxon>Bacillota</taxon>
        <taxon>Bacilli</taxon>
        <taxon>Bacillales</taxon>
        <taxon>Paenibacillaceae</taxon>
        <taxon>Paenibacillus</taxon>
    </lineage>
</organism>
<dbReference type="AlphaFoldDB" id="A0A2Z2KSV4"/>
<keyword evidence="1" id="KW-0812">Transmembrane</keyword>
<keyword evidence="1" id="KW-0472">Membrane</keyword>
<dbReference type="KEGG" id="pdh:B9T62_00035"/>
<dbReference type="EMBL" id="CP021780">
    <property type="protein sequence ID" value="ASA19380.1"/>
    <property type="molecule type" value="Genomic_DNA"/>
</dbReference>
<keyword evidence="1" id="KW-1133">Transmembrane helix</keyword>
<proteinExistence type="predicted"/>
<dbReference type="RefSeq" id="WP_087913405.1">
    <property type="nucleotide sequence ID" value="NZ_CP021780.1"/>
</dbReference>
<dbReference type="EMBL" id="CP021780">
    <property type="protein sequence ID" value="ASA26099.1"/>
    <property type="molecule type" value="Genomic_DNA"/>
</dbReference>
<evidence type="ECO:0000313" key="3">
    <source>
        <dbReference type="EMBL" id="ASA26099.1"/>
    </source>
</evidence>
<feature type="transmembrane region" description="Helical" evidence="1">
    <location>
        <begin position="31"/>
        <end position="51"/>
    </location>
</feature>
<protein>
    <submittedName>
        <fullName evidence="3">Uncharacterized protein</fullName>
    </submittedName>
</protein>